<dbReference type="EMBL" id="JARPWH010000004">
    <property type="protein sequence ID" value="MDT2401188.1"/>
    <property type="molecule type" value="Genomic_DNA"/>
</dbReference>
<evidence type="ECO:0000313" key="4">
    <source>
        <dbReference type="Proteomes" id="UP000288388"/>
    </source>
</evidence>
<evidence type="ECO:0000313" key="2">
    <source>
        <dbReference type="EMBL" id="MDT2401188.1"/>
    </source>
</evidence>
<organism evidence="2 5">
    <name type="scientific">Enterococcus avium</name>
    <name type="common">Streptococcus avium</name>
    <dbReference type="NCBI Taxonomy" id="33945"/>
    <lineage>
        <taxon>Bacteria</taxon>
        <taxon>Bacillati</taxon>
        <taxon>Bacillota</taxon>
        <taxon>Bacilli</taxon>
        <taxon>Lactobacillales</taxon>
        <taxon>Enterococcaceae</taxon>
        <taxon>Enterococcus</taxon>
    </lineage>
</organism>
<feature type="transmembrane region" description="Helical" evidence="1">
    <location>
        <begin position="50"/>
        <end position="74"/>
    </location>
</feature>
<sequence length="135" mass="14796">MFHVILILFPLILCGIILPILLFGLSSILISIFGGTASALLIKNKKARSLLFISFTILSLLGVLCLFPFVAIYTPLPFSYYSFFCNVLIALMGVFSILGITSSRSIQNNLIKRVVIVLFSIVVGIVGIVFLLQIL</sequence>
<evidence type="ECO:0000313" key="3">
    <source>
        <dbReference type="EMBL" id="RVU92416.1"/>
    </source>
</evidence>
<feature type="transmembrane region" description="Helical" evidence="1">
    <location>
        <begin position="80"/>
        <end position="102"/>
    </location>
</feature>
<accession>A0A2N8PTE1</accession>
<evidence type="ECO:0000256" key="1">
    <source>
        <dbReference type="SAM" id="Phobius"/>
    </source>
</evidence>
<keyword evidence="1" id="KW-0812">Transmembrane</keyword>
<name>A0A2N8PTE1_ENTAV</name>
<dbReference type="AlphaFoldDB" id="A0A2N8PTE1"/>
<dbReference type="EMBL" id="RYZS01000002">
    <property type="protein sequence ID" value="RVU92416.1"/>
    <property type="molecule type" value="Genomic_DNA"/>
</dbReference>
<evidence type="ECO:0000313" key="5">
    <source>
        <dbReference type="Proteomes" id="UP001260773"/>
    </source>
</evidence>
<keyword evidence="1" id="KW-1133">Transmembrane helix</keyword>
<dbReference type="RefSeq" id="WP_048718421.1">
    <property type="nucleotide sequence ID" value="NZ_JADPDV010000006.1"/>
</dbReference>
<proteinExistence type="predicted"/>
<reference evidence="2" key="2">
    <citation type="submission" date="2023-03" db="EMBL/GenBank/DDBJ databases">
        <authorList>
            <person name="Shen W."/>
            <person name="Cai J."/>
        </authorList>
    </citation>
    <scope>NUCLEOTIDE SEQUENCE</scope>
    <source>
        <strain evidence="2">P33-2</strain>
    </source>
</reference>
<gene>
    <name evidence="3" type="ORF">EK398_17980</name>
    <name evidence="2" type="ORF">P7D43_02285</name>
</gene>
<feature type="transmembrane region" description="Helical" evidence="1">
    <location>
        <begin position="114"/>
        <end position="134"/>
    </location>
</feature>
<dbReference type="Proteomes" id="UP001260773">
    <property type="component" value="Unassembled WGS sequence"/>
</dbReference>
<reference evidence="3 4" key="1">
    <citation type="submission" date="2018-12" db="EMBL/GenBank/DDBJ databases">
        <title>A novel vanA-carrying plasmid in a clinical isolate of Enterococcus avium.</title>
        <authorList>
            <person name="Bernasconi O.J."/>
            <person name="Luzzaro F."/>
            <person name="Endimiani A."/>
        </authorList>
    </citation>
    <scope>NUCLEOTIDE SEQUENCE [LARGE SCALE GENOMIC DNA]</scope>
    <source>
        <strain evidence="3 4">LC0559/18</strain>
    </source>
</reference>
<feature type="transmembrane region" description="Helical" evidence="1">
    <location>
        <begin position="6"/>
        <end position="30"/>
    </location>
</feature>
<protein>
    <submittedName>
        <fullName evidence="2">Uncharacterized protein</fullName>
    </submittedName>
</protein>
<dbReference type="Proteomes" id="UP000288388">
    <property type="component" value="Unassembled WGS sequence"/>
</dbReference>
<keyword evidence="1" id="KW-0472">Membrane</keyword>
<comment type="caution">
    <text evidence="2">The sequence shown here is derived from an EMBL/GenBank/DDBJ whole genome shotgun (WGS) entry which is preliminary data.</text>
</comment>